<keyword evidence="1" id="KW-0472">Membrane</keyword>
<accession>A0A183AHL8</accession>
<sequence>MSDPFMQATKTNTCYAYIFLRELFDRCEPRSTHEALAEVAAGFAAVMTSQEIRVDDKRIEWVFHTCLLLCIAAIVSVLQVAPAFVIYGLWQHHGVFACAPDPIIPYEYHLYFNVHKTMFIDGMFQCTCSVLLSVIIYRQFKRVQRIVNQLRSVHLSRDVVSVTLLATILRLDETSQNMRILFSLLFPTICSRLARLCLPDPSAMAKDANYTTSREARLRRLTKLSLWHLITYLDILISGFGYWCWYINVPKLISTIKTGYEYFMRWIRRKRRKRRGRRVARSYFRQSCISMGIRIDDLHRNKTIINQLNALQQHLGVFYADELQEAERLLNSLDYAFD</sequence>
<feature type="transmembrane region" description="Helical" evidence="1">
    <location>
        <begin position="224"/>
        <end position="243"/>
    </location>
</feature>
<protein>
    <submittedName>
        <fullName evidence="4">G_PROTEIN_RECEP_F1_2 domain-containing protein</fullName>
    </submittedName>
</protein>
<keyword evidence="1" id="KW-1133">Transmembrane helix</keyword>
<dbReference type="WBParaSite" id="ECPE_0000646601-mRNA-1">
    <property type="protein sequence ID" value="ECPE_0000646601-mRNA-1"/>
    <property type="gene ID" value="ECPE_0000646601"/>
</dbReference>
<feature type="transmembrane region" description="Helical" evidence="1">
    <location>
        <begin position="118"/>
        <end position="137"/>
    </location>
</feature>
<dbReference type="Proteomes" id="UP000272942">
    <property type="component" value="Unassembled WGS sequence"/>
</dbReference>
<name>A0A183AHL8_9TREM</name>
<feature type="transmembrane region" description="Helical" evidence="1">
    <location>
        <begin position="61"/>
        <end position="87"/>
    </location>
</feature>
<gene>
    <name evidence="2" type="ORF">ECPE_LOCUS6453</name>
</gene>
<organism evidence="4">
    <name type="scientific">Echinostoma caproni</name>
    <dbReference type="NCBI Taxonomy" id="27848"/>
    <lineage>
        <taxon>Eukaryota</taxon>
        <taxon>Metazoa</taxon>
        <taxon>Spiralia</taxon>
        <taxon>Lophotrochozoa</taxon>
        <taxon>Platyhelminthes</taxon>
        <taxon>Trematoda</taxon>
        <taxon>Digenea</taxon>
        <taxon>Plagiorchiida</taxon>
        <taxon>Echinostomata</taxon>
        <taxon>Echinostomatoidea</taxon>
        <taxon>Echinostomatidae</taxon>
        <taxon>Echinostoma</taxon>
    </lineage>
</organism>
<evidence type="ECO:0000313" key="4">
    <source>
        <dbReference type="WBParaSite" id="ECPE_0000646601-mRNA-1"/>
    </source>
</evidence>
<proteinExistence type="predicted"/>
<keyword evidence="3" id="KW-1185">Reference proteome</keyword>
<evidence type="ECO:0000256" key="1">
    <source>
        <dbReference type="SAM" id="Phobius"/>
    </source>
</evidence>
<dbReference type="OrthoDB" id="6280720at2759"/>
<keyword evidence="1" id="KW-0812">Transmembrane</keyword>
<dbReference type="EMBL" id="UZAN01043457">
    <property type="protein sequence ID" value="VDP78417.1"/>
    <property type="molecule type" value="Genomic_DNA"/>
</dbReference>
<reference evidence="4" key="1">
    <citation type="submission" date="2016-06" db="UniProtKB">
        <authorList>
            <consortium name="WormBaseParasite"/>
        </authorList>
    </citation>
    <scope>IDENTIFICATION</scope>
</reference>
<dbReference type="AlphaFoldDB" id="A0A183AHL8"/>
<evidence type="ECO:0000313" key="3">
    <source>
        <dbReference type="Proteomes" id="UP000272942"/>
    </source>
</evidence>
<reference evidence="2 3" key="2">
    <citation type="submission" date="2018-11" db="EMBL/GenBank/DDBJ databases">
        <authorList>
            <consortium name="Pathogen Informatics"/>
        </authorList>
    </citation>
    <scope>NUCLEOTIDE SEQUENCE [LARGE SCALE GENOMIC DNA]</scope>
    <source>
        <strain evidence="2 3">Egypt</strain>
    </source>
</reference>
<evidence type="ECO:0000313" key="2">
    <source>
        <dbReference type="EMBL" id="VDP78417.1"/>
    </source>
</evidence>